<feature type="compositionally biased region" description="Basic residues" evidence="1">
    <location>
        <begin position="247"/>
        <end position="267"/>
    </location>
</feature>
<feature type="compositionally biased region" description="Low complexity" evidence="1">
    <location>
        <begin position="38"/>
        <end position="50"/>
    </location>
</feature>
<feature type="compositionally biased region" description="Gly residues" evidence="1">
    <location>
        <begin position="164"/>
        <end position="177"/>
    </location>
</feature>
<dbReference type="AlphaFoldDB" id="A0A6J4H9Y6"/>
<feature type="compositionally biased region" description="Basic and acidic residues" evidence="1">
    <location>
        <begin position="221"/>
        <end position="237"/>
    </location>
</feature>
<feature type="compositionally biased region" description="Low complexity" evidence="1">
    <location>
        <begin position="201"/>
        <end position="211"/>
    </location>
</feature>
<feature type="non-terminal residue" evidence="2">
    <location>
        <position position="1"/>
    </location>
</feature>
<evidence type="ECO:0000313" key="2">
    <source>
        <dbReference type="EMBL" id="CAA9219195.1"/>
    </source>
</evidence>
<feature type="compositionally biased region" description="Basic residues" evidence="1">
    <location>
        <begin position="51"/>
        <end position="67"/>
    </location>
</feature>
<proteinExistence type="predicted"/>
<feature type="region of interest" description="Disordered" evidence="1">
    <location>
        <begin position="1"/>
        <end position="287"/>
    </location>
</feature>
<accession>A0A6J4H9Y6</accession>
<feature type="non-terminal residue" evidence="2">
    <location>
        <position position="287"/>
    </location>
</feature>
<gene>
    <name evidence="2" type="ORF">AVDCRST_MAG08-531</name>
</gene>
<protein>
    <submittedName>
        <fullName evidence="2">Thiamine pyrophosphate-requiring enzymes</fullName>
    </submittedName>
</protein>
<sequence>DRWEAGGARALGRQAAGGRAGGAGRDPRLLRARRELPRPAGRPLRAAQPHPARHLPLRGRRRPHGRGLRQADGQARRRHRDARPRRVPRLHRGPRRVPRLDAAGAHRRPDPLRGNGPRVLPGGGLPQDVRAARQVGDADRRRRAHPRADGARLRRGGERPPRPGGGGDFGGDAARGGRGARHRPRPGSAAAPRAGGGAGYDGDAWPGAAPARRARRRRLDRRGPRRDPRLPHCERPAGRRVLPPPRAVRRHLAQLRRRPRRRRRRGTRGQGERVRPVPRVRHPHGRA</sequence>
<feature type="compositionally biased region" description="Basic residues" evidence="1">
    <location>
        <begin position="276"/>
        <end position="287"/>
    </location>
</feature>
<dbReference type="EMBL" id="CADCTG010000056">
    <property type="protein sequence ID" value="CAA9219195.1"/>
    <property type="molecule type" value="Genomic_DNA"/>
</dbReference>
<organism evidence="2">
    <name type="scientific">uncultured Acetobacteraceae bacterium</name>
    <dbReference type="NCBI Taxonomy" id="169975"/>
    <lineage>
        <taxon>Bacteria</taxon>
        <taxon>Pseudomonadati</taxon>
        <taxon>Pseudomonadota</taxon>
        <taxon>Alphaproteobacteria</taxon>
        <taxon>Acetobacterales</taxon>
        <taxon>Acetobacteraceae</taxon>
        <taxon>environmental samples</taxon>
    </lineage>
</organism>
<feature type="compositionally biased region" description="Low complexity" evidence="1">
    <location>
        <begin position="1"/>
        <end position="17"/>
    </location>
</feature>
<feature type="compositionally biased region" description="Basic and acidic residues" evidence="1">
    <location>
        <begin position="136"/>
        <end position="161"/>
    </location>
</feature>
<evidence type="ECO:0000256" key="1">
    <source>
        <dbReference type="SAM" id="MobiDB-lite"/>
    </source>
</evidence>
<feature type="compositionally biased region" description="Basic residues" evidence="1">
    <location>
        <begin position="76"/>
        <end position="97"/>
    </location>
</feature>
<feature type="compositionally biased region" description="Basic and acidic residues" evidence="1">
    <location>
        <begin position="25"/>
        <end position="37"/>
    </location>
</feature>
<reference evidence="2" key="1">
    <citation type="submission" date="2020-02" db="EMBL/GenBank/DDBJ databases">
        <authorList>
            <person name="Meier V. D."/>
        </authorList>
    </citation>
    <scope>NUCLEOTIDE SEQUENCE</scope>
    <source>
        <strain evidence="2">AVDCRST_MAG08</strain>
    </source>
</reference>
<name>A0A6J4H9Y6_9PROT</name>